<dbReference type="GO" id="GO:0051539">
    <property type="term" value="F:4 iron, 4 sulfur cluster binding"/>
    <property type="evidence" value="ECO:0007669"/>
    <property type="project" value="UniProtKB-KW"/>
</dbReference>
<feature type="compositionally biased region" description="Basic residues" evidence="10">
    <location>
        <begin position="315"/>
        <end position="324"/>
    </location>
</feature>
<dbReference type="InterPro" id="IPR028925">
    <property type="entry name" value="RRM_DME"/>
</dbReference>
<feature type="region of interest" description="Disordered" evidence="10">
    <location>
        <begin position="823"/>
        <end position="843"/>
    </location>
</feature>
<dbReference type="FunFam" id="1.10.1670.10:FF:000004">
    <property type="entry name" value="DNA glycosylase/AP lyase ROS1"/>
    <property type="match status" value="1"/>
</dbReference>
<dbReference type="CDD" id="cd00056">
    <property type="entry name" value="ENDO3c"/>
    <property type="match status" value="1"/>
</dbReference>
<keyword evidence="8" id="KW-0238">DNA-binding</keyword>
<dbReference type="InterPro" id="IPR044811">
    <property type="entry name" value="DME/ROS1"/>
</dbReference>
<dbReference type="OMA" id="KKNAVDW"/>
<feature type="compositionally biased region" description="Basic and acidic residues" evidence="10">
    <location>
        <begin position="231"/>
        <end position="240"/>
    </location>
</feature>
<comment type="cofactor">
    <cofactor evidence="1">
        <name>[4Fe-4S] cluster</name>
        <dbReference type="ChEBI" id="CHEBI:49883"/>
    </cofactor>
</comment>
<keyword evidence="4" id="KW-0004">4Fe-4S</keyword>
<dbReference type="InterPro" id="IPR011257">
    <property type="entry name" value="DNA_glycosylase"/>
</dbReference>
<evidence type="ECO:0000256" key="7">
    <source>
        <dbReference type="ARBA" id="ARBA00023014"/>
    </source>
</evidence>
<keyword evidence="7" id="KW-0411">Iron-sulfur</keyword>
<feature type="region of interest" description="Disordered" evidence="10">
    <location>
        <begin position="1317"/>
        <end position="1352"/>
    </location>
</feature>
<feature type="region of interest" description="Disordered" evidence="10">
    <location>
        <begin position="295"/>
        <end position="353"/>
    </location>
</feature>
<dbReference type="GO" id="GO:0046872">
    <property type="term" value="F:metal ion binding"/>
    <property type="evidence" value="ECO:0007669"/>
    <property type="project" value="UniProtKB-KW"/>
</dbReference>
<dbReference type="GO" id="GO:0006284">
    <property type="term" value="P:base-excision repair"/>
    <property type="evidence" value="ECO:0007669"/>
    <property type="project" value="InterPro"/>
</dbReference>
<feature type="region of interest" description="Disordered" evidence="10">
    <location>
        <begin position="186"/>
        <end position="256"/>
    </location>
</feature>
<dbReference type="SUPFAM" id="SSF48150">
    <property type="entry name" value="DNA-glycosylase"/>
    <property type="match status" value="1"/>
</dbReference>
<dbReference type="PANTHER" id="PTHR46213">
    <property type="entry name" value="TRANSCRIPTIONAL ACTIVATOR DEMETER"/>
    <property type="match status" value="1"/>
</dbReference>
<keyword evidence="5" id="KW-0479">Metal-binding</keyword>
<dbReference type="InParanoid" id="A0A2R6PKV6"/>
<evidence type="ECO:0000256" key="6">
    <source>
        <dbReference type="ARBA" id="ARBA00023004"/>
    </source>
</evidence>
<evidence type="ECO:0000256" key="8">
    <source>
        <dbReference type="ARBA" id="ARBA00023125"/>
    </source>
</evidence>
<proteinExistence type="inferred from homology"/>
<evidence type="ECO:0000256" key="3">
    <source>
        <dbReference type="ARBA" id="ARBA00005646"/>
    </source>
</evidence>
<evidence type="ECO:0000256" key="2">
    <source>
        <dbReference type="ARBA" id="ARBA00004123"/>
    </source>
</evidence>
<dbReference type="SMART" id="SM00478">
    <property type="entry name" value="ENDO3c"/>
    <property type="match status" value="1"/>
</dbReference>
<evidence type="ECO:0000256" key="5">
    <source>
        <dbReference type="ARBA" id="ARBA00022723"/>
    </source>
</evidence>
<evidence type="ECO:0000313" key="12">
    <source>
        <dbReference type="EMBL" id="PSR92965.1"/>
    </source>
</evidence>
<sequence>MNSRMNSGRGFQIPPENDFQIGVPLLPLTPGSPILPRSNGVSVERTNWHDIVGIPDRHLRKAMNSGVIGPDLDLNGLMGQSGSSCESSFPRAGKVFFDQNVGSYAQNFGNDNPLAELFTMKKAAALSVGFSANVTLSRNVNTANAPAILDSYSQVDSSWTEGNFTSLLLGGESPNTGLNHWIEPDGLPQMPGDGFPVPFRPHFNLSSPPRSEPDATSSTANSFPFAPVTPDHAKQFENHRNPNTSVDDSSSQEKDKLENLLTSVGREAVDNHSNELLQNIVDSSSAVASTTMTEKNNFEGGDQGIDLNKTPQQKTPKRRKHRPKVIVEGKPKRARNPKTPNTEPKENPSGKRKYVRKKGIGVEANATSQTEVVEVQVNTSESKAKSSRRKLNFDLENEKESESQAKGATPPVKVHQENHAFFNLNLEPQATELCTETNNVAGARSACTLTQQEGSNSVLTHSINQIPSGAGSSCTLTHSMNQKPAGAGSSCTITHSMNQMPAESLSFPERCPPVASPAAFKYNALNFIARCVNIRNASPNQKCDRNVYIHGHHHLQGGKLNRNISHPHNTCINLEETRKMTWQNAPQMADRNLANSNERKGLKREYHRAMKPAGPCTENQMTSPFLHQNIYQMDDHNRNSNNFGTGYSDPCKQSRMENGFHAPPCVGHVNNSLRQVATEGRDNFCTNSSTFDSRILESYLGGGITFKKQKNGINGTCAAEWSHSITSEHNIHKQLQPSELHSKVERMAEKRPSGSTQANNITSLTVMANSHLPLSILPRQVATSSCEQGLGAFSASMSVNRHSMAPTSSNLVVSHMNKVLLQEQKNSSQNNQRPSTKTKGLPGKLQYSDIIHEITCRLQGLKITGRSKEIGGQEQNALVLYKGNGKMVPYEGFDFLKKRKPRPKVDLDPETNRIWKLLMGKEGNEATEAEDKGKEKWWEEERKVFQGRADSFIARMHLVQGDRRFSRWKGSVVDSVIGVFLTQNVSDHLSSSAFMSLAARFPIQSNSTDQTFYQSGTIILAEEPEIRMQNPDDTIRIYEKIARQPVYKQASVMYHESSEPRTQDPPSGTGRIRANEHIGIVQENASSSNSSDFIVHQVNKEIHSYSGSNSEAEDSTRRCKSNTMHGPLTLPHTRTASFPALHSPVTGNLCFDDRSTFSHQQSNEIAYNWQIPRLDKFNSLKNSSTLTPSVNSNITNKQDSVMPPSHCQWHMTPDLAAQGVGYFGRLAEESLSSLPSTASGVNGMDYTTRRIGHTAEGINQTIIIQNGVSIRASIIGPSQFLAKDLTGRESTLQSLHHTGKDQFSLSTNQQERSGTFQFGSTLPKEPARPTEAVSTRQSGTMNRAPNDPKYKEGFGVEERTTVGEKQKFLETKAVKADPKEQVSFSGEASTGLSTNMTSERKVKPEGEKRDSFEWDSLRKLVQLNGIKNERSKDTLDSMDYEALRRAHVNEISNAIKERGMNNMLADRIKAFLDRLVRDHESVDLEWLRDVPPDKAKDYLLSIRGLGLKSVECVRLLTLHHLAFPVDTNVGRIAVRLGWVPLQPLPESLQLHLLELYPMLESIQKYLWPRLCKLDQRTLYELHYQMITFGKVFCTKSKPNCNACPMRGDCRHFASAFASARLALPGPEEKGIVSSTIPIATEKGPTVAIKPMPLPPAGISEPKEIGSVFHNCEPIVEEPATPEPETADITQSDIEDAFYEDPDEIPTIKLNAEEFALNLQNYMQGNMELQEGDLSKAIVALNTEAASIPAPKLKNVSRLRTEHQVYELPDSHPLLKGMDKREPDDPSPYLLAIWTPGETANSFQPPEGSCGAQESGKLCNEKTCFSCNSVRETNAQTVRGTILIPCRTAMRGSFPLNGTYFQVNEMFADHESSLNPIDVPRTWIWNLPRRTVYFGTSVSTIFKGLPTEGIQYCFWRGFICVRGFDQKTRAPRPLMARLHFPASKLAKTKNEDK</sequence>
<dbReference type="PANTHER" id="PTHR46213:SF24">
    <property type="entry name" value="HHH-GPD DOMAIN-CONTAINING PROTEIN"/>
    <property type="match status" value="1"/>
</dbReference>
<accession>A0A2R6PKV6</accession>
<gene>
    <name evidence="12" type="ORF">CEY00_Acc27569</name>
</gene>
<dbReference type="Gene3D" id="1.10.1670.10">
    <property type="entry name" value="Helix-hairpin-Helix base-excision DNA repair enzymes (C-terminal)"/>
    <property type="match status" value="1"/>
</dbReference>
<dbReference type="SMR" id="A0A2R6PKV6"/>
<dbReference type="GO" id="GO:0035514">
    <property type="term" value="F:DNA demethylase activity"/>
    <property type="evidence" value="ECO:0007669"/>
    <property type="project" value="InterPro"/>
</dbReference>
<dbReference type="FunCoup" id="A0A2R6PKV6">
    <property type="interactions" value="2246"/>
</dbReference>
<feature type="compositionally biased region" description="Basic and acidic residues" evidence="10">
    <location>
        <begin position="391"/>
        <end position="403"/>
    </location>
</feature>
<reference evidence="12 13" key="1">
    <citation type="submission" date="2017-07" db="EMBL/GenBank/DDBJ databases">
        <title>An improved, manually edited Actinidia chinensis var. chinensis (kiwifruit) genome highlights the challenges associated with draft genomes and gene prediction in plants.</title>
        <authorList>
            <person name="Pilkington S."/>
            <person name="Crowhurst R."/>
            <person name="Hilario E."/>
            <person name="Nardozza S."/>
            <person name="Fraser L."/>
            <person name="Peng Y."/>
            <person name="Gunaseelan K."/>
            <person name="Simpson R."/>
            <person name="Tahir J."/>
            <person name="Deroles S."/>
            <person name="Templeton K."/>
            <person name="Luo Z."/>
            <person name="Davy M."/>
            <person name="Cheng C."/>
            <person name="Mcneilage M."/>
            <person name="Scaglione D."/>
            <person name="Liu Y."/>
            <person name="Zhang Q."/>
            <person name="Datson P."/>
            <person name="De Silva N."/>
            <person name="Gardiner S."/>
            <person name="Bassett H."/>
            <person name="Chagne D."/>
            <person name="Mccallum J."/>
            <person name="Dzierzon H."/>
            <person name="Deng C."/>
            <person name="Wang Y.-Y."/>
            <person name="Barron N."/>
            <person name="Manako K."/>
            <person name="Bowen J."/>
            <person name="Foster T."/>
            <person name="Erridge Z."/>
            <person name="Tiffin H."/>
            <person name="Waite C."/>
            <person name="Davies K."/>
            <person name="Grierson E."/>
            <person name="Laing W."/>
            <person name="Kirk R."/>
            <person name="Chen X."/>
            <person name="Wood M."/>
            <person name="Montefiori M."/>
            <person name="Brummell D."/>
            <person name="Schwinn K."/>
            <person name="Catanach A."/>
            <person name="Fullerton C."/>
            <person name="Li D."/>
            <person name="Meiyalaghan S."/>
            <person name="Nieuwenhuizen N."/>
            <person name="Read N."/>
            <person name="Prakash R."/>
            <person name="Hunter D."/>
            <person name="Zhang H."/>
            <person name="Mckenzie M."/>
            <person name="Knabel M."/>
            <person name="Harris A."/>
            <person name="Allan A."/>
            <person name="Chen A."/>
            <person name="Janssen B."/>
            <person name="Plunkett B."/>
            <person name="Dwamena C."/>
            <person name="Voogd C."/>
            <person name="Leif D."/>
            <person name="Lafferty D."/>
            <person name="Souleyre E."/>
            <person name="Varkonyi-Gasic E."/>
            <person name="Gambi F."/>
            <person name="Hanley J."/>
            <person name="Yao J.-L."/>
            <person name="Cheung J."/>
            <person name="David K."/>
            <person name="Warren B."/>
            <person name="Marsh K."/>
            <person name="Snowden K."/>
            <person name="Lin-Wang K."/>
            <person name="Brian L."/>
            <person name="Martinez-Sanchez M."/>
            <person name="Wang M."/>
            <person name="Ileperuma N."/>
            <person name="Macnee N."/>
            <person name="Campin R."/>
            <person name="Mcatee P."/>
            <person name="Drummond R."/>
            <person name="Espley R."/>
            <person name="Ireland H."/>
            <person name="Wu R."/>
            <person name="Atkinson R."/>
            <person name="Karunairetnam S."/>
            <person name="Bulley S."/>
            <person name="Chunkath S."/>
            <person name="Hanley Z."/>
            <person name="Storey R."/>
            <person name="Thrimawithana A."/>
            <person name="Thomson S."/>
            <person name="David C."/>
            <person name="Testolin R."/>
        </authorList>
    </citation>
    <scope>NUCLEOTIDE SEQUENCE [LARGE SCALE GENOMIC DNA]</scope>
    <source>
        <strain evidence="13">cv. Red5</strain>
        <tissue evidence="12">Young leaf</tissue>
    </source>
</reference>
<feature type="compositionally biased region" description="Polar residues" evidence="10">
    <location>
        <begin position="1382"/>
        <end position="1397"/>
    </location>
</feature>
<organism evidence="12 13">
    <name type="scientific">Actinidia chinensis var. chinensis</name>
    <name type="common">Chinese soft-hair kiwi</name>
    <dbReference type="NCBI Taxonomy" id="1590841"/>
    <lineage>
        <taxon>Eukaryota</taxon>
        <taxon>Viridiplantae</taxon>
        <taxon>Streptophyta</taxon>
        <taxon>Embryophyta</taxon>
        <taxon>Tracheophyta</taxon>
        <taxon>Spermatophyta</taxon>
        <taxon>Magnoliopsida</taxon>
        <taxon>eudicotyledons</taxon>
        <taxon>Gunneridae</taxon>
        <taxon>Pentapetalae</taxon>
        <taxon>asterids</taxon>
        <taxon>Ericales</taxon>
        <taxon>Actinidiaceae</taxon>
        <taxon>Actinidia</taxon>
    </lineage>
</organism>
<feature type="compositionally biased region" description="Polar residues" evidence="10">
    <location>
        <begin position="823"/>
        <end position="838"/>
    </location>
</feature>
<feature type="compositionally biased region" description="Polar residues" evidence="10">
    <location>
        <begin position="1332"/>
        <end position="1343"/>
    </location>
</feature>
<dbReference type="SMART" id="SM00525">
    <property type="entry name" value="FES"/>
    <property type="match status" value="1"/>
</dbReference>
<dbReference type="GO" id="GO:0141166">
    <property type="term" value="P:chromosomal 5-methylcytosine DNA demethylation pathway"/>
    <property type="evidence" value="ECO:0007669"/>
    <property type="project" value="InterPro"/>
</dbReference>
<comment type="caution">
    <text evidence="12">The sequence shown here is derived from an EMBL/GenBank/DDBJ whole genome shotgun (WGS) entry which is preliminary data.</text>
</comment>
<keyword evidence="13" id="KW-1185">Reference proteome</keyword>
<feature type="domain" description="HhH-GPD" evidence="11">
    <location>
        <begin position="1422"/>
        <end position="1591"/>
    </location>
</feature>
<evidence type="ECO:0000256" key="4">
    <source>
        <dbReference type="ARBA" id="ARBA00022485"/>
    </source>
</evidence>
<dbReference type="GO" id="GO:0003906">
    <property type="term" value="F:DNA-(apurinic or apyrimidinic site) endonuclease activity"/>
    <property type="evidence" value="ECO:0007669"/>
    <property type="project" value="UniProtKB-ARBA"/>
</dbReference>
<dbReference type="Proteomes" id="UP000241394">
    <property type="component" value="Chromosome LG24"/>
</dbReference>
<evidence type="ECO:0000256" key="1">
    <source>
        <dbReference type="ARBA" id="ARBA00001966"/>
    </source>
</evidence>
<keyword evidence="6" id="KW-0408">Iron</keyword>
<protein>
    <submittedName>
        <fullName evidence="12">Transcriptional activator DEMETER like</fullName>
    </submittedName>
</protein>
<dbReference type="Pfam" id="PF15628">
    <property type="entry name" value="RRM_DME"/>
    <property type="match status" value="1"/>
</dbReference>
<dbReference type="GO" id="GO:0019104">
    <property type="term" value="F:DNA N-glycosylase activity"/>
    <property type="evidence" value="ECO:0007669"/>
    <property type="project" value="InterPro"/>
</dbReference>
<name>A0A2R6PKV6_ACTCC</name>
<dbReference type="EMBL" id="NKQK01000024">
    <property type="protein sequence ID" value="PSR92965.1"/>
    <property type="molecule type" value="Genomic_DNA"/>
</dbReference>
<dbReference type="GO" id="GO:0005634">
    <property type="term" value="C:nucleus"/>
    <property type="evidence" value="ECO:0007669"/>
    <property type="project" value="UniProtKB-SubCell"/>
</dbReference>
<evidence type="ECO:0000259" key="11">
    <source>
        <dbReference type="SMART" id="SM00478"/>
    </source>
</evidence>
<dbReference type="Gramene" id="PSR92965">
    <property type="protein sequence ID" value="PSR92965"/>
    <property type="gene ID" value="CEY00_Acc27569"/>
</dbReference>
<feature type="region of interest" description="Disordered" evidence="10">
    <location>
        <begin position="1380"/>
        <end position="1407"/>
    </location>
</feature>
<evidence type="ECO:0000313" key="13">
    <source>
        <dbReference type="Proteomes" id="UP000241394"/>
    </source>
</evidence>
<feature type="region of interest" description="Disordered" evidence="10">
    <location>
        <begin position="378"/>
        <end position="411"/>
    </location>
</feature>
<dbReference type="InterPro" id="IPR023170">
    <property type="entry name" value="HhH_base_excis_C"/>
</dbReference>
<feature type="compositionally biased region" description="Basic and acidic residues" evidence="10">
    <location>
        <begin position="1398"/>
        <end position="1407"/>
    </location>
</feature>
<feature type="compositionally biased region" description="Polar residues" evidence="10">
    <location>
        <begin position="204"/>
        <end position="222"/>
    </location>
</feature>
<dbReference type="InterPro" id="IPR003651">
    <property type="entry name" value="Endonuclease3_FeS-loop_motif"/>
</dbReference>
<dbReference type="Pfam" id="PF15629">
    <property type="entry name" value="Perm-CXXC"/>
    <property type="match status" value="1"/>
</dbReference>
<evidence type="ECO:0000256" key="10">
    <source>
        <dbReference type="SAM" id="MobiDB-lite"/>
    </source>
</evidence>
<comment type="subcellular location">
    <subcellularLocation>
        <location evidence="2">Nucleus</location>
    </subcellularLocation>
</comment>
<comment type="similarity">
    <text evidence="3">Belongs to the DNA glycosylase family. DEMETER subfamily.</text>
</comment>
<dbReference type="InterPro" id="IPR028924">
    <property type="entry name" value="Perm-CXXC"/>
</dbReference>
<dbReference type="GO" id="GO:0003677">
    <property type="term" value="F:DNA binding"/>
    <property type="evidence" value="ECO:0007669"/>
    <property type="project" value="UniProtKB-KW"/>
</dbReference>
<reference evidence="13" key="2">
    <citation type="journal article" date="2018" name="BMC Genomics">
        <title>A manually annotated Actinidia chinensis var. chinensis (kiwifruit) genome highlights the challenges associated with draft genomes and gene prediction in plants.</title>
        <authorList>
            <person name="Pilkington S.M."/>
            <person name="Crowhurst R."/>
            <person name="Hilario E."/>
            <person name="Nardozza S."/>
            <person name="Fraser L."/>
            <person name="Peng Y."/>
            <person name="Gunaseelan K."/>
            <person name="Simpson R."/>
            <person name="Tahir J."/>
            <person name="Deroles S.C."/>
            <person name="Templeton K."/>
            <person name="Luo Z."/>
            <person name="Davy M."/>
            <person name="Cheng C."/>
            <person name="McNeilage M."/>
            <person name="Scaglione D."/>
            <person name="Liu Y."/>
            <person name="Zhang Q."/>
            <person name="Datson P."/>
            <person name="De Silva N."/>
            <person name="Gardiner S.E."/>
            <person name="Bassett H."/>
            <person name="Chagne D."/>
            <person name="McCallum J."/>
            <person name="Dzierzon H."/>
            <person name="Deng C."/>
            <person name="Wang Y.Y."/>
            <person name="Barron L."/>
            <person name="Manako K."/>
            <person name="Bowen J."/>
            <person name="Foster T.M."/>
            <person name="Erridge Z.A."/>
            <person name="Tiffin H."/>
            <person name="Waite C.N."/>
            <person name="Davies K.M."/>
            <person name="Grierson E.P."/>
            <person name="Laing W.A."/>
            <person name="Kirk R."/>
            <person name="Chen X."/>
            <person name="Wood M."/>
            <person name="Montefiori M."/>
            <person name="Brummell D.A."/>
            <person name="Schwinn K.E."/>
            <person name="Catanach A."/>
            <person name="Fullerton C."/>
            <person name="Li D."/>
            <person name="Meiyalaghan S."/>
            <person name="Nieuwenhuizen N."/>
            <person name="Read N."/>
            <person name="Prakash R."/>
            <person name="Hunter D."/>
            <person name="Zhang H."/>
            <person name="McKenzie M."/>
            <person name="Knabel M."/>
            <person name="Harris A."/>
            <person name="Allan A.C."/>
            <person name="Gleave A."/>
            <person name="Chen A."/>
            <person name="Janssen B.J."/>
            <person name="Plunkett B."/>
            <person name="Ampomah-Dwamena C."/>
            <person name="Voogd C."/>
            <person name="Leif D."/>
            <person name="Lafferty D."/>
            <person name="Souleyre E.J.F."/>
            <person name="Varkonyi-Gasic E."/>
            <person name="Gambi F."/>
            <person name="Hanley J."/>
            <person name="Yao J.L."/>
            <person name="Cheung J."/>
            <person name="David K.M."/>
            <person name="Warren B."/>
            <person name="Marsh K."/>
            <person name="Snowden K.C."/>
            <person name="Lin-Wang K."/>
            <person name="Brian L."/>
            <person name="Martinez-Sanchez M."/>
            <person name="Wang M."/>
            <person name="Ileperuma N."/>
            <person name="Macnee N."/>
            <person name="Campin R."/>
            <person name="McAtee P."/>
            <person name="Drummond R.S.M."/>
            <person name="Espley R.V."/>
            <person name="Ireland H.S."/>
            <person name="Wu R."/>
            <person name="Atkinson R.G."/>
            <person name="Karunairetnam S."/>
            <person name="Bulley S."/>
            <person name="Chunkath S."/>
            <person name="Hanley Z."/>
            <person name="Storey R."/>
            <person name="Thrimawithana A.H."/>
            <person name="Thomson S."/>
            <person name="David C."/>
            <person name="Testolin R."/>
            <person name="Huang H."/>
            <person name="Hellens R.P."/>
            <person name="Schaffer R.J."/>
        </authorList>
    </citation>
    <scope>NUCLEOTIDE SEQUENCE [LARGE SCALE GENOMIC DNA]</scope>
    <source>
        <strain evidence="13">cv. Red5</strain>
    </source>
</reference>
<dbReference type="InterPro" id="IPR003265">
    <property type="entry name" value="HhH-GPD_domain"/>
</dbReference>
<evidence type="ECO:0000256" key="9">
    <source>
        <dbReference type="ARBA" id="ARBA00023242"/>
    </source>
</evidence>
<dbReference type="OrthoDB" id="5607at2759"/>
<keyword evidence="9" id="KW-0539">Nucleus</keyword>